<sequence>MDFAVYADESLVRNASNFYFGVLSDLFDFPTGVMWGDLLADGLGPLQHGPSLRRSPIGECHGLPYFAPELAGCDANQVVESKVSRHGFDDSVGHDSAQFDHNPLASGSNIQYYGGNPLCYEGMPQSYVQQPFGFDDTCSQPYPPFTIDASPRNIIMDGSILSNGSKALAKSFRSKVIPKVGAHVQSICPRFVKIRFQIDPKSIPTRLSNATWLFLCYMCGISGFVLVVAFAYVLFERGQFCGQTRLTTDIAGWILVENGKWHILARVKFDARILKYFQSCWGNALEIGLFHDLRESQVGLERIASLPSALSSMDEVAYWHSFGVSSFTVQWQNYKSLGVVETLDIQSATGVLYPLTLKASTGTYTFQVQTSMKMYWGCGIDL</sequence>
<protein>
    <submittedName>
        <fullName evidence="3">Aste57867_9830 protein</fullName>
    </submittedName>
</protein>
<dbReference type="Proteomes" id="UP000332933">
    <property type="component" value="Unassembled WGS sequence"/>
</dbReference>
<dbReference type="EMBL" id="CAADRA010005187">
    <property type="protein sequence ID" value="VFT86709.1"/>
    <property type="molecule type" value="Genomic_DNA"/>
</dbReference>
<keyword evidence="4" id="KW-1185">Reference proteome</keyword>
<keyword evidence="1" id="KW-0472">Membrane</keyword>
<evidence type="ECO:0000256" key="1">
    <source>
        <dbReference type="SAM" id="Phobius"/>
    </source>
</evidence>
<reference evidence="3 4" key="1">
    <citation type="submission" date="2019-03" db="EMBL/GenBank/DDBJ databases">
        <authorList>
            <person name="Gaulin E."/>
            <person name="Dumas B."/>
        </authorList>
    </citation>
    <scope>NUCLEOTIDE SEQUENCE [LARGE SCALE GENOMIC DNA]</scope>
    <source>
        <strain evidence="3">CBS 568.67</strain>
    </source>
</reference>
<keyword evidence="1" id="KW-0812">Transmembrane</keyword>
<accession>A0A485KPF9</accession>
<dbReference type="EMBL" id="VJMH01005166">
    <property type="protein sequence ID" value="KAF0699614.1"/>
    <property type="molecule type" value="Genomic_DNA"/>
</dbReference>
<evidence type="ECO:0000313" key="4">
    <source>
        <dbReference type="Proteomes" id="UP000332933"/>
    </source>
</evidence>
<keyword evidence="1" id="KW-1133">Transmembrane helix</keyword>
<gene>
    <name evidence="3" type="primary">Aste57867_9830</name>
    <name evidence="2" type="ORF">As57867_009791</name>
    <name evidence="3" type="ORF">ASTE57867_9830</name>
</gene>
<proteinExistence type="predicted"/>
<evidence type="ECO:0000313" key="2">
    <source>
        <dbReference type="EMBL" id="KAF0699614.1"/>
    </source>
</evidence>
<name>A0A485KPF9_9STRA</name>
<reference evidence="2" key="2">
    <citation type="submission" date="2019-06" db="EMBL/GenBank/DDBJ databases">
        <title>Genomics analysis of Aphanomyces spp. identifies a new class of oomycete effector associated with host adaptation.</title>
        <authorList>
            <person name="Gaulin E."/>
        </authorList>
    </citation>
    <scope>NUCLEOTIDE SEQUENCE</scope>
    <source>
        <strain evidence="2">CBS 578.67</strain>
    </source>
</reference>
<feature type="transmembrane region" description="Helical" evidence="1">
    <location>
        <begin position="212"/>
        <end position="235"/>
    </location>
</feature>
<organism evidence="3 4">
    <name type="scientific">Aphanomyces stellatus</name>
    <dbReference type="NCBI Taxonomy" id="120398"/>
    <lineage>
        <taxon>Eukaryota</taxon>
        <taxon>Sar</taxon>
        <taxon>Stramenopiles</taxon>
        <taxon>Oomycota</taxon>
        <taxon>Saprolegniomycetes</taxon>
        <taxon>Saprolegniales</taxon>
        <taxon>Verrucalvaceae</taxon>
        <taxon>Aphanomyces</taxon>
    </lineage>
</organism>
<dbReference type="AlphaFoldDB" id="A0A485KPF9"/>
<evidence type="ECO:0000313" key="3">
    <source>
        <dbReference type="EMBL" id="VFT86709.1"/>
    </source>
</evidence>